<reference evidence="15 16" key="1">
    <citation type="submission" date="2022-12" db="EMBL/GenBank/DDBJ databases">
        <title>Chromosome-level genome of Tegillarca granosa.</title>
        <authorList>
            <person name="Kim J."/>
        </authorList>
    </citation>
    <scope>NUCLEOTIDE SEQUENCE [LARGE SCALE GENOMIC DNA]</scope>
    <source>
        <strain evidence="15">Teg-2019</strain>
        <tissue evidence="15">Adductor muscle</tissue>
    </source>
</reference>
<evidence type="ECO:0000259" key="12">
    <source>
        <dbReference type="Pfam" id="PF17852"/>
    </source>
</evidence>
<dbReference type="InterPro" id="IPR041466">
    <property type="entry name" value="Dynein_AAA5_ext"/>
</dbReference>
<feature type="domain" description="Dynein heavy chain AAA module D4" evidence="10">
    <location>
        <begin position="750"/>
        <end position="1011"/>
    </location>
</feature>
<dbReference type="Gene3D" id="1.20.920.20">
    <property type="match status" value="1"/>
</dbReference>
<evidence type="ECO:0000259" key="13">
    <source>
        <dbReference type="Pfam" id="PF17857"/>
    </source>
</evidence>
<dbReference type="Gene3D" id="6.10.140.1060">
    <property type="match status" value="1"/>
</dbReference>
<dbReference type="Pfam" id="PF12775">
    <property type="entry name" value="AAA_7"/>
    <property type="match status" value="1"/>
</dbReference>
<dbReference type="Gene3D" id="1.10.8.1220">
    <property type="match status" value="1"/>
</dbReference>
<comment type="similarity">
    <text evidence="2">Belongs to the dynein heavy chain family.</text>
</comment>
<evidence type="ECO:0000313" key="15">
    <source>
        <dbReference type="EMBL" id="KAJ8314781.1"/>
    </source>
</evidence>
<dbReference type="InterPro" id="IPR042219">
    <property type="entry name" value="AAA_lid_11_sf"/>
</dbReference>
<dbReference type="Pfam" id="PF17852">
    <property type="entry name" value="Dynein_AAA_lid"/>
    <property type="match status" value="1"/>
</dbReference>
<feature type="domain" description="Dynein heavy chain ATP-binding dynein motor region" evidence="11">
    <location>
        <begin position="1349"/>
        <end position="1590"/>
    </location>
</feature>
<feature type="domain" description="Dynein heavy chain region D6 P-loop" evidence="7">
    <location>
        <begin position="1831"/>
        <end position="1952"/>
    </location>
</feature>
<feature type="domain" description="Dynein heavy chain hydrolytic ATP-binding dynein motor region" evidence="8">
    <location>
        <begin position="3"/>
        <end position="66"/>
    </location>
</feature>
<dbReference type="InterPro" id="IPR041589">
    <property type="entry name" value="DNAH3_AAA_lid_1"/>
</dbReference>
<evidence type="ECO:0000256" key="2">
    <source>
        <dbReference type="ARBA" id="ARBA00008887"/>
    </source>
</evidence>
<evidence type="ECO:0000256" key="5">
    <source>
        <dbReference type="ARBA" id="ARBA00023273"/>
    </source>
</evidence>
<accession>A0ABQ9FBS5</accession>
<name>A0ABQ9FBS5_TEGGR</name>
<keyword evidence="5" id="KW-0966">Cell projection</keyword>
<evidence type="ECO:0000256" key="3">
    <source>
        <dbReference type="ARBA" id="ARBA00023054"/>
    </source>
</evidence>
<organism evidence="15 16">
    <name type="scientific">Tegillarca granosa</name>
    <name type="common">Malaysian cockle</name>
    <name type="synonym">Anadara granosa</name>
    <dbReference type="NCBI Taxonomy" id="220873"/>
    <lineage>
        <taxon>Eukaryota</taxon>
        <taxon>Metazoa</taxon>
        <taxon>Spiralia</taxon>
        <taxon>Lophotrochozoa</taxon>
        <taxon>Mollusca</taxon>
        <taxon>Bivalvia</taxon>
        <taxon>Autobranchia</taxon>
        <taxon>Pteriomorphia</taxon>
        <taxon>Arcoida</taxon>
        <taxon>Arcoidea</taxon>
        <taxon>Arcidae</taxon>
        <taxon>Tegillarca</taxon>
    </lineage>
</organism>
<dbReference type="InterPro" id="IPR024743">
    <property type="entry name" value="Dynein_HC_stalk"/>
</dbReference>
<dbReference type="InterPro" id="IPR024317">
    <property type="entry name" value="Dynein_heavy_chain_D4_dom"/>
</dbReference>
<feature type="domain" description="Dynein heavy chain coiled coil stalk" evidence="9">
    <location>
        <begin position="1025"/>
        <end position="1297"/>
    </location>
</feature>
<dbReference type="Gene3D" id="3.40.50.300">
    <property type="entry name" value="P-loop containing nucleotide triphosphate hydrolases"/>
    <property type="match status" value="4"/>
</dbReference>
<comment type="caution">
    <text evidence="15">The sequence shown here is derived from an EMBL/GenBank/DDBJ whole genome shotgun (WGS) entry which is preliminary data.</text>
</comment>
<dbReference type="InterPro" id="IPR026983">
    <property type="entry name" value="DHC"/>
</dbReference>
<dbReference type="InterPro" id="IPR027417">
    <property type="entry name" value="P-loop_NTPase"/>
</dbReference>
<dbReference type="PANTHER" id="PTHR22878:SF73">
    <property type="entry name" value="DYNEIN AXONEMAL HEAVY CHAIN 1"/>
    <property type="match status" value="1"/>
</dbReference>
<evidence type="ECO:0000259" key="9">
    <source>
        <dbReference type="Pfam" id="PF12777"/>
    </source>
</evidence>
<evidence type="ECO:0000256" key="1">
    <source>
        <dbReference type="ARBA" id="ARBA00004430"/>
    </source>
</evidence>
<evidence type="ECO:0000256" key="4">
    <source>
        <dbReference type="ARBA" id="ARBA00023069"/>
    </source>
</evidence>
<dbReference type="Pfam" id="PF12780">
    <property type="entry name" value="AAA_8"/>
    <property type="match status" value="1"/>
</dbReference>
<keyword evidence="4" id="KW-0969">Cilium</keyword>
<protein>
    <recommendedName>
        <fullName evidence="17">Dynein heavy chain</fullName>
    </recommendedName>
</protein>
<gene>
    <name evidence="15" type="ORF">KUTeg_006931</name>
</gene>
<dbReference type="Proteomes" id="UP001217089">
    <property type="component" value="Unassembled WGS sequence"/>
</dbReference>
<dbReference type="Pfam" id="PF12781">
    <property type="entry name" value="AAA_9"/>
    <property type="match status" value="1"/>
</dbReference>
<dbReference type="EMBL" id="JARBDR010000337">
    <property type="protein sequence ID" value="KAJ8314781.1"/>
    <property type="molecule type" value="Genomic_DNA"/>
</dbReference>
<dbReference type="InterPro" id="IPR035699">
    <property type="entry name" value="AAA_6"/>
</dbReference>
<keyword evidence="16" id="KW-1185">Reference proteome</keyword>
<dbReference type="Pfam" id="PF12777">
    <property type="entry name" value="MT"/>
    <property type="match status" value="1"/>
</dbReference>
<dbReference type="SUPFAM" id="SSF52540">
    <property type="entry name" value="P-loop containing nucleoside triphosphate hydrolases"/>
    <property type="match status" value="3"/>
</dbReference>
<evidence type="ECO:0000259" key="14">
    <source>
        <dbReference type="Pfam" id="PF18198"/>
    </source>
</evidence>
<comment type="subcellular location">
    <subcellularLocation>
        <location evidence="1">Cytoplasm</location>
        <location evidence="1">Cytoskeleton</location>
        <location evidence="1">Cilium axoneme</location>
    </subcellularLocation>
</comment>
<dbReference type="InterPro" id="IPR041658">
    <property type="entry name" value="AAA_lid_11"/>
</dbReference>
<feature type="domain" description="Dynein heavy chain AAA 5 extension" evidence="12">
    <location>
        <begin position="234"/>
        <end position="360"/>
    </location>
</feature>
<dbReference type="PANTHER" id="PTHR22878">
    <property type="entry name" value="DYNEIN HEAVY CHAIN 6, AXONEMAL-LIKE-RELATED"/>
    <property type="match status" value="1"/>
</dbReference>
<dbReference type="InterPro" id="IPR035706">
    <property type="entry name" value="AAA_9"/>
</dbReference>
<evidence type="ECO:0000259" key="7">
    <source>
        <dbReference type="Pfam" id="PF03028"/>
    </source>
</evidence>
<dbReference type="Pfam" id="PF03028">
    <property type="entry name" value="Dynein_heavy"/>
    <property type="match status" value="1"/>
</dbReference>
<evidence type="ECO:0000313" key="16">
    <source>
        <dbReference type="Proteomes" id="UP001217089"/>
    </source>
</evidence>
<dbReference type="Pfam" id="PF18198">
    <property type="entry name" value="AAA_lid_11"/>
    <property type="match status" value="1"/>
</dbReference>
<keyword evidence="3 6" id="KW-0175">Coiled coil</keyword>
<evidence type="ECO:0000259" key="10">
    <source>
        <dbReference type="Pfam" id="PF12780"/>
    </source>
</evidence>
<evidence type="ECO:0008006" key="17">
    <source>
        <dbReference type="Google" id="ProtNLM"/>
    </source>
</evidence>
<dbReference type="Pfam" id="PF12774">
    <property type="entry name" value="AAA_6"/>
    <property type="match status" value="1"/>
</dbReference>
<dbReference type="Gene3D" id="1.10.472.130">
    <property type="match status" value="1"/>
</dbReference>
<evidence type="ECO:0000256" key="6">
    <source>
        <dbReference type="SAM" id="Coils"/>
    </source>
</evidence>
<proteinExistence type="inferred from homology"/>
<dbReference type="Gene3D" id="1.20.920.30">
    <property type="match status" value="1"/>
</dbReference>
<evidence type="ECO:0000259" key="8">
    <source>
        <dbReference type="Pfam" id="PF12774"/>
    </source>
</evidence>
<feature type="domain" description="Dynein heavy chain AAA lid" evidence="14">
    <location>
        <begin position="1986"/>
        <end position="2041"/>
    </location>
</feature>
<feature type="domain" description="Dynein heavy chain 3 AAA+ lid" evidence="13">
    <location>
        <begin position="605"/>
        <end position="695"/>
    </location>
</feature>
<evidence type="ECO:0000259" key="11">
    <source>
        <dbReference type="Pfam" id="PF12781"/>
    </source>
</evidence>
<dbReference type="Pfam" id="PF17857">
    <property type="entry name" value="AAA_lid_1"/>
    <property type="match status" value="1"/>
</dbReference>
<dbReference type="Gene3D" id="1.10.8.720">
    <property type="entry name" value="Region D6 of dynein motor"/>
    <property type="match status" value="1"/>
</dbReference>
<feature type="coiled-coil region" evidence="6">
    <location>
        <begin position="1254"/>
        <end position="1316"/>
    </location>
</feature>
<sequence length="2068" mass="235927">MMIVNYLFNREEPIDYGSLDTSLRKTCTKMGIKDVEGFIHKCIQLFETTVVRHGLMLVGPTGSGKTKCYEVLKNAQTALKGEMSPAGSQFETTMTFVLNPKSITMGQLYGEFDLMTHEWTDGILSSLIRGGSSATDPNKRWYVFDGPVDAVWIESMNTVLDDNKKLCLSSGEIIKLSENMTMMFEVQDLAVASPATVSRCGMVYLEPSYIGLKPFVECWIRKLPDAVYPHKEKLEGLFEFLLEPGITFVRSNLKEIVPTVDCNLVFSLMKLIECFFTPFVPQEPERRRVGDKPIPPEALERIGELIEPWFYFSFIWSFGATGDNDSWTKFDKWLREKMKENDAKLQFPAEGLVYDYVLDDAGISSSIHDEIDDQDAENKPVIHWKKWTDNQPTFEIAPETRFADIIVPTIDLIRSSQLLEMLLTNKKTVLCIGPTGTGKTLTIADKLTTKMPKEYIPDFIVFSAKTSANQTQDLIDGKLDKRRKGVFGPPLGKYFVFFIDDLNMPALEVYGAQPPIELIRQWMDFRGWYDRKAIGDFRNLVDVNFCCAMGPPGGGRNPVSERLLRHFNFLAFTEMEDPSKKQIFGAIFKSWIGQTMGYAQHCDPLVETCISVYNTITTQLLPTPAKSHYTFNLRDLSKVFQGMLMMDPAKVTSLSDVLKLWYHESCRVFQDRLVNDQDRNWFDDLLKSKMKSTFNLDFSEVVTVQPLLFGDFMAQNVDNKPYLEITDHEKMVKMLEEYLEDYNAINTAQMKLVLFMDAVKHVSRISRIIRQPLGNALLLGMGGSGRQSLTRLAAHISEYDCFQIELSKNYGFNEWRDDLKKVMMKAGLENKPVVFLFSDTQIKSESFLEDINNILNAGDVPNIYGFDEQEQIYTAMKPIVQDMGWQPTKTNLFSAYTKRVRSNLHTVITMSPLGEIFRARLRQFPALVNCCTIDWFSEWPPDALRSVAMRFLNDIPELDTTDEVMEGLVVMCQEIQTTVATYSDKFLHELSRHNYVTPTSYLELLGIFSKLVGMKKMELSTAKNRLKTGLDKLLTTADEVAKLQEELATMRPLLEEAVKESIATMEQISKDTVIANETMEIVTKEEEQASVKAKETQEIADDAQRDLNEALPALDAAVASLKSLNKNDVVEVKAMARPPDGVRMVIEAVCIMKNVKPKKVPGEKPGQKIDDYWEPGKALLQDPGKFLESLFKYDKDNIPDEAIKKIQPYIDDDAFQPAAIAKVSKACTSICMWARAMHKYHFVAKGVAPKREKLRIAQEELAETQRVLDAAKARLHEVQEGLATLQARYDECVRKKEELENKCQECEQRLGEYRASMQSEWVKKLDENKVPRTDDPTLIGTLSDPVKIRSWQIAGLPKDNLSVENGVIVQFSRRWPLFIDPQGQANRWVKNMERDNGIDVIKLSDKDFLRSLENAVRFGKPCLLENIGTELDPALEPILLKQLNASVFKMKNVKKINAPFSETFKQQGSLVIKLGDAVIPYHSDFKFYITTKLPNPHYTPEVSTKVTLVNFTLSPSGLEDQMLGIVVAEERPDLEEAKNQLIVSNAKMKQELKEIEDKILYRLSSSEGSPVDDIDLINVLEASKIKSQEIKAKVLVAEQTEKDIDQTRSQYIPVAVNTQILFFCVADMANIDPMYQYSLEWFINIFLGGISHAERADLRISFVCVCITSRINSFAQTLAVTSGSRDEWRFLLAGSTTKAKEVDNPAPDWLSERSWNDIQTIAVLPKFATFVDEFKNHVDGFKRIFDSTDPHRYSQMELLRVFKYKTVFDIEEMPGHWNDDLDAFQKIIVIKCLRPDKVTNNMQDYVSENLGQRFIEPQTADLHLVYKDSSPTTPLIFVLSQGTDPAADLYKFAEEMRFAKKLTAISLGQGQGPRAEAMMRSAMERGKWVFFQNCHLAPSWMPSLERLIEQIDPDKIWSFYPLFVHRDFRLWLTSMPSDKFPVYILQNGSKMTVEPPRGIKANMLKSYSSFTDDFLNSCGERTADFKLLLEALCLFHGVVIERRKFGPLGFNIPYEFTDGDLRICVSQLKMFLTEYDDTPFKVDGDSCKNIEKTWTLEFESVEIYCWSY</sequence>
<dbReference type="InterPro" id="IPR004273">
    <property type="entry name" value="Dynein_heavy_D6_P-loop"/>
</dbReference>